<name>A0A1X0F9Q1_MYCIE</name>
<keyword evidence="2" id="KW-1185">Reference proteome</keyword>
<evidence type="ECO:0000313" key="2">
    <source>
        <dbReference type="Proteomes" id="UP000192739"/>
    </source>
</evidence>
<evidence type="ECO:0000313" key="1">
    <source>
        <dbReference type="EMBL" id="ORA98374.1"/>
    </source>
</evidence>
<proteinExistence type="predicted"/>
<dbReference type="Proteomes" id="UP000192739">
    <property type="component" value="Unassembled WGS sequence"/>
</dbReference>
<organism evidence="1 2">
    <name type="scientific">Mycobacterium intermedium</name>
    <dbReference type="NCBI Taxonomy" id="28445"/>
    <lineage>
        <taxon>Bacteria</taxon>
        <taxon>Bacillati</taxon>
        <taxon>Actinomycetota</taxon>
        <taxon>Actinomycetes</taxon>
        <taxon>Mycobacteriales</taxon>
        <taxon>Mycobacteriaceae</taxon>
        <taxon>Mycobacterium</taxon>
        <taxon>Mycobacterium simiae complex</taxon>
    </lineage>
</organism>
<gene>
    <name evidence="1" type="ORF">BST27_20815</name>
</gene>
<accession>A0A1X0F9Q1</accession>
<dbReference type="Gene3D" id="1.10.287.850">
    <property type="entry name" value="HP0062-like domain"/>
    <property type="match status" value="1"/>
</dbReference>
<reference evidence="1 2" key="1">
    <citation type="submission" date="2017-02" db="EMBL/GenBank/DDBJ databases">
        <title>The new phylogeny of genus Mycobacterium.</title>
        <authorList>
            <person name="Tortoli E."/>
            <person name="Trovato A."/>
            <person name="Cirillo D.M."/>
        </authorList>
    </citation>
    <scope>NUCLEOTIDE SEQUENCE [LARGE SCALE GENOMIC DNA]</scope>
    <source>
        <strain evidence="1 2">DSM 44049</strain>
    </source>
</reference>
<evidence type="ECO:0008006" key="3">
    <source>
        <dbReference type="Google" id="ProtNLM"/>
    </source>
</evidence>
<sequence>MSFVVVAADSLTTAAADVARIGSSLSEVTAAAA</sequence>
<comment type="caution">
    <text evidence="1">The sequence shown here is derived from an EMBL/GenBank/DDBJ whole genome shotgun (WGS) entry which is preliminary data.</text>
</comment>
<dbReference type="EMBL" id="MVHT01000066">
    <property type="protein sequence ID" value="ORA98374.1"/>
    <property type="molecule type" value="Genomic_DNA"/>
</dbReference>
<dbReference type="AlphaFoldDB" id="A0A1X0F9Q1"/>
<feature type="non-terminal residue" evidence="1">
    <location>
        <position position="33"/>
    </location>
</feature>
<protein>
    <recommendedName>
        <fullName evidence="3">PE family protein</fullName>
    </recommendedName>
</protein>